<proteinExistence type="predicted"/>
<keyword evidence="2" id="KW-0472">Membrane</keyword>
<dbReference type="EMBL" id="DS231706">
    <property type="protein sequence ID" value="KNB07884.1"/>
    <property type="molecule type" value="Genomic_DNA"/>
</dbReference>
<organism evidence="3 4">
    <name type="scientific">Fusarium oxysporum f. sp. lycopersici (strain 4287 / CBS 123668 / FGSC 9935 / NRRL 34936)</name>
    <name type="common">Fusarium vascular wilt of tomato</name>
    <dbReference type="NCBI Taxonomy" id="426428"/>
    <lineage>
        <taxon>Eukaryota</taxon>
        <taxon>Fungi</taxon>
        <taxon>Dikarya</taxon>
        <taxon>Ascomycota</taxon>
        <taxon>Pezizomycotina</taxon>
        <taxon>Sordariomycetes</taxon>
        <taxon>Hypocreomycetidae</taxon>
        <taxon>Hypocreales</taxon>
        <taxon>Nectriaceae</taxon>
        <taxon>Fusarium</taxon>
        <taxon>Fusarium oxysporum species complex</taxon>
    </lineage>
</organism>
<evidence type="ECO:0000313" key="4">
    <source>
        <dbReference type="Proteomes" id="UP000009097"/>
    </source>
</evidence>
<name>A0A0J9V8R4_FUSO4</name>
<feature type="compositionally biased region" description="Polar residues" evidence="1">
    <location>
        <begin position="217"/>
        <end position="227"/>
    </location>
</feature>
<dbReference type="VEuPathDB" id="FungiDB:FOXG_08933"/>
<evidence type="ECO:0000256" key="1">
    <source>
        <dbReference type="SAM" id="MobiDB-lite"/>
    </source>
</evidence>
<reference evidence="3" key="2">
    <citation type="journal article" date="2010" name="Nature">
        <title>Comparative genomics reveals mobile pathogenicity chromosomes in Fusarium.</title>
        <authorList>
            <person name="Ma L.J."/>
            <person name="van der Does H.C."/>
            <person name="Borkovich K.A."/>
            <person name="Coleman J.J."/>
            <person name="Daboussi M.J."/>
            <person name="Di Pietro A."/>
            <person name="Dufresne M."/>
            <person name="Freitag M."/>
            <person name="Grabherr M."/>
            <person name="Henrissat B."/>
            <person name="Houterman P.M."/>
            <person name="Kang S."/>
            <person name="Shim W.B."/>
            <person name="Woloshuk C."/>
            <person name="Xie X."/>
            <person name="Xu J.R."/>
            <person name="Antoniw J."/>
            <person name="Baker S.E."/>
            <person name="Bluhm B.H."/>
            <person name="Breakspear A."/>
            <person name="Brown D.W."/>
            <person name="Butchko R.A."/>
            <person name="Chapman S."/>
            <person name="Coulson R."/>
            <person name="Coutinho P.M."/>
            <person name="Danchin E.G."/>
            <person name="Diener A."/>
            <person name="Gale L.R."/>
            <person name="Gardiner D.M."/>
            <person name="Goff S."/>
            <person name="Hammond-Kosack K.E."/>
            <person name="Hilburn K."/>
            <person name="Hua-Van A."/>
            <person name="Jonkers W."/>
            <person name="Kazan K."/>
            <person name="Kodira C.D."/>
            <person name="Koehrsen M."/>
            <person name="Kumar L."/>
            <person name="Lee Y.H."/>
            <person name="Li L."/>
            <person name="Manners J.M."/>
            <person name="Miranda-Saavedra D."/>
            <person name="Mukherjee M."/>
            <person name="Park G."/>
            <person name="Park J."/>
            <person name="Park S.Y."/>
            <person name="Proctor R.H."/>
            <person name="Regev A."/>
            <person name="Ruiz-Roldan M.C."/>
            <person name="Sain D."/>
            <person name="Sakthikumar S."/>
            <person name="Sykes S."/>
            <person name="Schwartz D.C."/>
            <person name="Turgeon B.G."/>
            <person name="Wapinski I."/>
            <person name="Yoder O."/>
            <person name="Young S."/>
            <person name="Zeng Q."/>
            <person name="Zhou S."/>
            <person name="Galagan J."/>
            <person name="Cuomo C.A."/>
            <person name="Kistler H.C."/>
            <person name="Rep M."/>
        </authorList>
    </citation>
    <scope>NUCLEOTIDE SEQUENCE [LARGE SCALE GENOMIC DNA]</scope>
    <source>
        <strain evidence="3">4287</strain>
    </source>
</reference>
<protein>
    <submittedName>
        <fullName evidence="3">Uncharacterized protein</fullName>
    </submittedName>
</protein>
<dbReference type="OrthoDB" id="3521097at2759"/>
<sequence length="587" mass="65353">MRDQTAMKASASIHQLSFTAVLFAGIIVASTVLEFMAGQNSCPWLQLTQPLEGGEGSDSDMSFATSAVSPEHFTTQQSMSSSFDFEFETTFSTPIPPFPTHDASSQTLSFAEALHRTQVVGHGTEATNFNAETQPQYCSLDMLSDKSLPLRQRPVDEAEGFAFLDASETCSYYEQGQMDRLPSRKIAGPSSTLLLTYGKGHHFEPIQSIKEDLPPSREQSIPLSPTETCIGDEEGSPRSSVIESDDSSIEDIEERKAFACPYLRLDPVRHIECLSRKLYRVQDVKQHLSRRHYIKRDRTISTSDNTKGVNIRTQRVLKLRLDRRLSPEKQWHEIWKTLFNRTSPREGPYLGDSKEEIVGSMIAICKKGSSRVVPGILRSLGVPKDQGKAVQQLMEQLFSGFQELSGEASNNMETEKASSCGGVDSIPATPKDMEFDFTVPLHRSPTPQIQVSYSTEDMTKIKESSSVIPTGLPDYTTSEGNGEDDILMGYQSTKILKANAQVKPPCAASNSDSPRKSLRGWVPLLDDMKDSNLWEYVDAWECDNCGFEYIFRPSGASSDMMCFNYPCLGRFRGDFCSVYKVPVRRGG</sequence>
<keyword evidence="2" id="KW-1133">Transmembrane helix</keyword>
<keyword evidence="2" id="KW-0812">Transmembrane</keyword>
<accession>A0A0J9V8R4</accession>
<dbReference type="Proteomes" id="UP000009097">
    <property type="component" value="Unassembled WGS sequence"/>
</dbReference>
<evidence type="ECO:0000313" key="3">
    <source>
        <dbReference type="EMBL" id="KNB07884.1"/>
    </source>
</evidence>
<feature type="region of interest" description="Disordered" evidence="1">
    <location>
        <begin position="213"/>
        <end position="244"/>
    </location>
</feature>
<dbReference type="KEGG" id="fox:FOXG_08933"/>
<evidence type="ECO:0000256" key="2">
    <source>
        <dbReference type="SAM" id="Phobius"/>
    </source>
</evidence>
<dbReference type="AlphaFoldDB" id="A0A0J9V8R4"/>
<dbReference type="RefSeq" id="XP_018245929.1">
    <property type="nucleotide sequence ID" value="XM_018387960.1"/>
</dbReference>
<feature type="transmembrane region" description="Helical" evidence="2">
    <location>
        <begin position="12"/>
        <end position="33"/>
    </location>
</feature>
<dbReference type="GeneID" id="28950526"/>
<gene>
    <name evidence="3" type="ORF">FOXG_08933</name>
</gene>
<reference evidence="3" key="1">
    <citation type="submission" date="2007-04" db="EMBL/GenBank/DDBJ databases">
        <authorList>
            <consortium name="The Broad Institute Genome Sequencing Platform"/>
            <person name="Birren B."/>
            <person name="Lander E."/>
            <person name="Galagan J."/>
            <person name="Nusbaum C."/>
            <person name="Devon K."/>
            <person name="Ma L.-J."/>
            <person name="Jaffe D."/>
            <person name="Butler J."/>
            <person name="Alvarez P."/>
            <person name="Gnerre S."/>
            <person name="Grabherr M."/>
            <person name="Kleber M."/>
            <person name="Mauceli E."/>
            <person name="Brockman W."/>
            <person name="MacCallum I.A."/>
            <person name="Young S."/>
            <person name="LaButti K."/>
            <person name="DeCaprio D."/>
            <person name="Crawford M."/>
            <person name="Koehrsen M."/>
            <person name="Engels R."/>
            <person name="Montgomery P."/>
            <person name="Pearson M."/>
            <person name="Howarth C."/>
            <person name="Larson L."/>
            <person name="White J."/>
            <person name="O'Leary S."/>
            <person name="Kodira C."/>
            <person name="Zeng Q."/>
            <person name="Yandava C."/>
            <person name="Alvarado L."/>
            <person name="Kistler C."/>
            <person name="Shim W.-B."/>
            <person name="Kang S."/>
            <person name="Woloshuk C."/>
        </authorList>
    </citation>
    <scope>NUCLEOTIDE SEQUENCE</scope>
    <source>
        <strain evidence="3">4287</strain>
    </source>
</reference>